<protein>
    <submittedName>
        <fullName evidence="1">Uncharacterized protein</fullName>
    </submittedName>
</protein>
<name>A0ACC3BXW7_PYRYE</name>
<sequence>MAPVGRRVVAAVAAAATAVAAMAAATGVEGASLATAAVAVAPADAGSLADRSERQTFVKILAALSAANTRLSRPDAYGVSDGAGGRGGMRARSNAAASRPAVVVSLHGLGSSGAHAVEGRLDDLPASTTAYTSIIGPSTGTDSAGNERSWFPIGAVSLGTVPTADLSAGAADDLATAADRIDAVIAAATARGGVTRSRVVVTGFSQGAATAMDYVATGRAAGLAGVVVWGGWLPRPDATVPGSVEGVRVAVLHGRRDWLVPAVAATRAAAAFRRAGAQVTVRRFQADHFLANHPPAEEAIAEFGARAGLKKATKGPVNADAPAPTTAASVKPVVAPGGVAPKKTYPPKCQLSGNKWAVEHQEGAKELVVEVTSIKQSVYVYKCNKSTLQIKGKPNSICIDGCSKVDVIFDNALSTCDIVNSKDVQMQCTGTAPSINIDGCVAVTCYLSAESFEAAHVITSKSAAINLIVPVGDDIKETPIPEQFLTKYVNGAWVTEAVSHDD</sequence>
<evidence type="ECO:0000313" key="2">
    <source>
        <dbReference type="Proteomes" id="UP000798662"/>
    </source>
</evidence>
<evidence type="ECO:0000313" key="1">
    <source>
        <dbReference type="EMBL" id="KAK1862757.1"/>
    </source>
</evidence>
<keyword evidence="2" id="KW-1185">Reference proteome</keyword>
<dbReference type="EMBL" id="CM020619">
    <property type="protein sequence ID" value="KAK1862757.1"/>
    <property type="molecule type" value="Genomic_DNA"/>
</dbReference>
<dbReference type="Proteomes" id="UP000798662">
    <property type="component" value="Chromosome 2"/>
</dbReference>
<organism evidence="1 2">
    <name type="scientific">Pyropia yezoensis</name>
    <name type="common">Susabi-nori</name>
    <name type="synonym">Porphyra yezoensis</name>
    <dbReference type="NCBI Taxonomy" id="2788"/>
    <lineage>
        <taxon>Eukaryota</taxon>
        <taxon>Rhodophyta</taxon>
        <taxon>Bangiophyceae</taxon>
        <taxon>Bangiales</taxon>
        <taxon>Bangiaceae</taxon>
        <taxon>Pyropia</taxon>
    </lineage>
</organism>
<gene>
    <name evidence="1" type="ORF">I4F81_005324</name>
</gene>
<proteinExistence type="predicted"/>
<reference evidence="1" key="1">
    <citation type="submission" date="2019-11" db="EMBL/GenBank/DDBJ databases">
        <title>Nori genome reveals adaptations in red seaweeds to the harsh intertidal environment.</title>
        <authorList>
            <person name="Wang D."/>
            <person name="Mao Y."/>
        </authorList>
    </citation>
    <scope>NUCLEOTIDE SEQUENCE</scope>
    <source>
        <tissue evidence="1">Gametophyte</tissue>
    </source>
</reference>
<accession>A0ACC3BXW7</accession>
<comment type="caution">
    <text evidence="1">The sequence shown here is derived from an EMBL/GenBank/DDBJ whole genome shotgun (WGS) entry which is preliminary data.</text>
</comment>